<gene>
    <name evidence="2" type="ORF">J2W49_004061</name>
</gene>
<feature type="transmembrane region" description="Helical" evidence="1">
    <location>
        <begin position="103"/>
        <end position="126"/>
    </location>
</feature>
<evidence type="ECO:0000256" key="1">
    <source>
        <dbReference type="SAM" id="Phobius"/>
    </source>
</evidence>
<keyword evidence="1" id="KW-0812">Transmembrane</keyword>
<keyword evidence="3" id="KW-1185">Reference proteome</keyword>
<comment type="caution">
    <text evidence="2">The sequence shown here is derived from an EMBL/GenBank/DDBJ whole genome shotgun (WGS) entry which is preliminary data.</text>
</comment>
<dbReference type="Proteomes" id="UP001265700">
    <property type="component" value="Unassembled WGS sequence"/>
</dbReference>
<organism evidence="2 3">
    <name type="scientific">Hydrogenophaga palleronii</name>
    <dbReference type="NCBI Taxonomy" id="65655"/>
    <lineage>
        <taxon>Bacteria</taxon>
        <taxon>Pseudomonadati</taxon>
        <taxon>Pseudomonadota</taxon>
        <taxon>Betaproteobacteria</taxon>
        <taxon>Burkholderiales</taxon>
        <taxon>Comamonadaceae</taxon>
        <taxon>Hydrogenophaga</taxon>
    </lineage>
</organism>
<evidence type="ECO:0008006" key="4">
    <source>
        <dbReference type="Google" id="ProtNLM"/>
    </source>
</evidence>
<name>A0ABU1WS02_9BURK</name>
<evidence type="ECO:0000313" key="2">
    <source>
        <dbReference type="EMBL" id="MDR7152085.1"/>
    </source>
</evidence>
<dbReference type="EMBL" id="JAVDWU010000010">
    <property type="protein sequence ID" value="MDR7152085.1"/>
    <property type="molecule type" value="Genomic_DNA"/>
</dbReference>
<sequence length="211" mass="22724">MGNFWDAVTAYPTAVFTVLLLVVLGYWLLALLGLVDFDSLGGDLELEVRGDIDGVDLGTVAGYVVAMGLNGVPFSIVVSLLVLVAWTISSFVGQWLMPLIPTWPLQLLVGTGVLILSTAVSILITARLIRPMRGLFVTHQAQANASLVGRTCRVMSLSVNERHGHAVVAQRGANLNIRVRADTPNALTKGSTAYILEYDEGTGRYLIRSED</sequence>
<feature type="transmembrane region" description="Helical" evidence="1">
    <location>
        <begin position="14"/>
        <end position="35"/>
    </location>
</feature>
<keyword evidence="1" id="KW-1133">Transmembrane helix</keyword>
<dbReference type="RefSeq" id="WP_310320485.1">
    <property type="nucleotide sequence ID" value="NZ_JAVDWU010000010.1"/>
</dbReference>
<proteinExistence type="predicted"/>
<evidence type="ECO:0000313" key="3">
    <source>
        <dbReference type="Proteomes" id="UP001265700"/>
    </source>
</evidence>
<accession>A0ABU1WS02</accession>
<reference evidence="2 3" key="1">
    <citation type="submission" date="2023-07" db="EMBL/GenBank/DDBJ databases">
        <title>Sorghum-associated microbial communities from plants grown in Nebraska, USA.</title>
        <authorList>
            <person name="Schachtman D."/>
        </authorList>
    </citation>
    <scope>NUCLEOTIDE SEQUENCE [LARGE SCALE GENOMIC DNA]</scope>
    <source>
        <strain evidence="2 3">4249</strain>
    </source>
</reference>
<keyword evidence="1" id="KW-0472">Membrane</keyword>
<protein>
    <recommendedName>
        <fullName evidence="4">Ubiquinone biosynthesis protein</fullName>
    </recommendedName>
</protein>